<dbReference type="EMBL" id="CP093245">
    <property type="protein sequence ID" value="UNH32194.1"/>
    <property type="molecule type" value="Genomic_DNA"/>
</dbReference>
<feature type="region of interest" description="Disordered" evidence="2">
    <location>
        <begin position="1"/>
        <end position="27"/>
    </location>
</feature>
<feature type="coiled-coil region" evidence="1">
    <location>
        <begin position="59"/>
        <end position="120"/>
    </location>
</feature>
<keyword evidence="3" id="KW-0472">Membrane</keyword>
<evidence type="ECO:0000256" key="2">
    <source>
        <dbReference type="SAM" id="MobiDB-lite"/>
    </source>
</evidence>
<evidence type="ECO:0000256" key="3">
    <source>
        <dbReference type="SAM" id="Phobius"/>
    </source>
</evidence>
<name>A0A9Q8V5C4_9GAMM</name>
<keyword evidence="1" id="KW-0175">Coiled coil</keyword>
<protein>
    <submittedName>
        <fullName evidence="4">Uncharacterized protein</fullName>
    </submittedName>
</protein>
<evidence type="ECO:0000313" key="4">
    <source>
        <dbReference type="EMBL" id="UNH32194.1"/>
    </source>
</evidence>
<keyword evidence="3" id="KW-1133">Transmembrane helix</keyword>
<accession>A0A9Q8V5C4</accession>
<keyword evidence="3" id="KW-0812">Transmembrane</keyword>
<gene>
    <name evidence="4" type="ORF">MNY72_07920</name>
</gene>
<dbReference type="Proteomes" id="UP000829116">
    <property type="component" value="Chromosome"/>
</dbReference>
<sequence>MSDKKFSAMTNSIDGSNKDELSSSGPNIYFHPDTNELIFVPDDVLERENNYLCKLVKNKKESLNNLEKLIDSASFAEREKNENDFVNKVLNCHEEHNKAAEELHNIVKQLASIIDENEKEDKKNRSLLDSHAESDNLRIVELIKVQKNGGIKYRYVRSDTINTNGQHEVRKLDSTDASKPNEDKIIKRVTHTDSDGNQTEKLDVDVDRLKEAFLEIEPTLKYNLFKLKDRSGTLGEWAGGFKTWAEEINKSLDSTPPIKNKYASFDKKAQIMRWSYGGNGAAEISAGSLGGDNNRKASTKAAIYANFAFAEGRTEGRIHLPNRQGIRFLYPTRNPNSSNRVIGELGTFSYNQMMAFMGAFRFDIGLTLSGTVGASFGLQGSANLSTEGFKGAQPSTTTTNRTQLNEVKGSDITKASQQLGLNSEASIFIGAKGGAELAGDFLWYSPEMTPAQLKENENTDGFCSIAKVAAGVDAMLGGALTGQFAITYLRGKVYLVAHAELCWGVGAGGHLSFEVNMDSLLDDFMPCFAHMLRDIDYIRMLNILKKDDFLMICSLPILIIMGVGITVYQGISDLTRYLEAAWQNKNNRENLMTAILNNQGNDFKFTPPETKGAVIAALLQHEFWEDNFNRASHQLSPGETDGLFSARKRAILYILRWAQSQRDFDNIIQHLSTVPDGTKLNIVVNTTHILSFLSLGEEIKRYHTDRGIIYSKPSIYTQIFSELKSKLPDENLAKHNNGTPFKEYITVQEVSSRTLWSRDGKIWQERLID</sequence>
<evidence type="ECO:0000313" key="5">
    <source>
        <dbReference type="Proteomes" id="UP000829116"/>
    </source>
</evidence>
<proteinExistence type="predicted"/>
<dbReference type="AlphaFoldDB" id="A0A9Q8V5C4"/>
<organism evidence="4 5">
    <name type="scientific">Moellerella wisconsensis</name>
    <dbReference type="NCBI Taxonomy" id="158849"/>
    <lineage>
        <taxon>Bacteria</taxon>
        <taxon>Pseudomonadati</taxon>
        <taxon>Pseudomonadota</taxon>
        <taxon>Gammaproteobacteria</taxon>
        <taxon>Enterobacterales</taxon>
        <taxon>Morganellaceae</taxon>
        <taxon>Moellerella</taxon>
    </lineage>
</organism>
<reference evidence="4" key="1">
    <citation type="submission" date="2022-03" db="EMBL/GenBank/DDBJ databases">
        <title>ESBL-producing Moellerella wisconsensis and Escherichia marmotae isolated from wild game meat.</title>
        <authorList>
            <person name="Biggel M."/>
        </authorList>
    </citation>
    <scope>NUCLEOTIDE SEQUENCE</scope>
    <source>
        <strain evidence="4">W51</strain>
    </source>
</reference>
<evidence type="ECO:0000256" key="1">
    <source>
        <dbReference type="SAM" id="Coils"/>
    </source>
</evidence>
<dbReference type="RefSeq" id="WP_241542834.1">
    <property type="nucleotide sequence ID" value="NZ_CAWQWN010000001.1"/>
</dbReference>
<feature type="transmembrane region" description="Helical" evidence="3">
    <location>
        <begin position="549"/>
        <end position="568"/>
    </location>
</feature>